<evidence type="ECO:0000313" key="4">
    <source>
        <dbReference type="Proteomes" id="UP001291309"/>
    </source>
</evidence>
<dbReference type="SUPFAM" id="SSF160246">
    <property type="entry name" value="EspE N-terminal domain-like"/>
    <property type="match status" value="1"/>
</dbReference>
<gene>
    <name evidence="3" type="ORF">SYV04_12240</name>
</gene>
<dbReference type="InterPro" id="IPR007831">
    <property type="entry name" value="T2SS_GspE_N"/>
</dbReference>
<dbReference type="Pfam" id="PF05157">
    <property type="entry name" value="MshEN"/>
    <property type="match status" value="1"/>
</dbReference>
<dbReference type="Proteomes" id="UP001291309">
    <property type="component" value="Unassembled WGS sequence"/>
</dbReference>
<feature type="domain" description="Type II secretion system protein GspE N-terminal" evidence="2">
    <location>
        <begin position="80"/>
        <end position="149"/>
    </location>
</feature>
<evidence type="ECO:0000259" key="2">
    <source>
        <dbReference type="Pfam" id="PF05157"/>
    </source>
</evidence>
<evidence type="ECO:0000313" key="3">
    <source>
        <dbReference type="EMBL" id="MDY7227170.1"/>
    </source>
</evidence>
<protein>
    <recommendedName>
        <fullName evidence="2">Type II secretion system protein GspE N-terminal domain-containing protein</fullName>
    </recommendedName>
</protein>
<organism evidence="3 4">
    <name type="scientific">Hyalangium rubrum</name>
    <dbReference type="NCBI Taxonomy" id="3103134"/>
    <lineage>
        <taxon>Bacteria</taxon>
        <taxon>Pseudomonadati</taxon>
        <taxon>Myxococcota</taxon>
        <taxon>Myxococcia</taxon>
        <taxon>Myxococcales</taxon>
        <taxon>Cystobacterineae</taxon>
        <taxon>Archangiaceae</taxon>
        <taxon>Hyalangium</taxon>
    </lineage>
</organism>
<reference evidence="3 4" key="1">
    <citation type="submission" date="2023-12" db="EMBL/GenBank/DDBJ databases">
        <title>the genome sequence of Hyalangium sp. s54d21.</title>
        <authorList>
            <person name="Zhang X."/>
        </authorList>
    </citation>
    <scope>NUCLEOTIDE SEQUENCE [LARGE SCALE GENOMIC DNA]</scope>
    <source>
        <strain evidence="4">s54d21</strain>
    </source>
</reference>
<dbReference type="EMBL" id="JAXIVS010000004">
    <property type="protein sequence ID" value="MDY7227170.1"/>
    <property type="molecule type" value="Genomic_DNA"/>
</dbReference>
<evidence type="ECO:0000256" key="1">
    <source>
        <dbReference type="SAM" id="MobiDB-lite"/>
    </source>
</evidence>
<sequence length="186" mass="20578">MAEKPIQNCEVRFQFKCPKQWDALRETAEAGVRLCDACQKHVYLCESKLDAARHAREGHCVAVPGWVTSPSDAPGGLPIPDRDIARLVPWELAEKHHLIALDRVGTTLVVAMSDPANVDAINEVRFFTGYNVEVRAASRRDIEEALTQVAARYKPSTLELGVMAEEPAPKPGASKVLREAHDKKED</sequence>
<proteinExistence type="predicted"/>
<keyword evidence="4" id="KW-1185">Reference proteome</keyword>
<dbReference type="InterPro" id="IPR037257">
    <property type="entry name" value="T2SS_E_N_sf"/>
</dbReference>
<feature type="region of interest" description="Disordered" evidence="1">
    <location>
        <begin position="162"/>
        <end position="186"/>
    </location>
</feature>
<comment type="caution">
    <text evidence="3">The sequence shown here is derived from an EMBL/GenBank/DDBJ whole genome shotgun (WGS) entry which is preliminary data.</text>
</comment>
<dbReference type="RefSeq" id="WP_321545900.1">
    <property type="nucleotide sequence ID" value="NZ_JAXIVS010000004.1"/>
</dbReference>
<feature type="compositionally biased region" description="Basic and acidic residues" evidence="1">
    <location>
        <begin position="176"/>
        <end position="186"/>
    </location>
</feature>
<accession>A0ABU5H511</accession>
<name>A0ABU5H511_9BACT</name>
<dbReference type="Gene3D" id="3.30.300.160">
    <property type="entry name" value="Type II secretion system, protein E, N-terminal domain"/>
    <property type="match status" value="1"/>
</dbReference>